<dbReference type="Gene3D" id="3.30.1060.10">
    <property type="entry name" value="Peptide methionine sulphoxide reductase MsrA"/>
    <property type="match status" value="1"/>
</dbReference>
<reference evidence="8 9" key="1">
    <citation type="submission" date="2015-03" db="EMBL/GenBank/DDBJ databases">
        <title>Genome assembly of Sandaracinus amylolyticus DSM 53668.</title>
        <authorList>
            <person name="Sharma G."/>
            <person name="Subramanian S."/>
        </authorList>
    </citation>
    <scope>NUCLEOTIDE SEQUENCE [LARGE SCALE GENOMIC DNA]</scope>
    <source>
        <strain evidence="8 9">DSM 53668</strain>
    </source>
</reference>
<accession>A0A0F6W7B5</accession>
<gene>
    <name evidence="4" type="primary">msrA</name>
    <name evidence="8" type="ORF">DB32_006397</name>
</gene>
<feature type="chain" id="PRO_5002511226" description="Peptide methionine sulfoxide reductase MsrA" evidence="6">
    <location>
        <begin position="20"/>
        <end position="217"/>
    </location>
</feature>
<feature type="domain" description="Peptide methionine sulphoxide reductase MsrA" evidence="7">
    <location>
        <begin position="47"/>
        <end position="195"/>
    </location>
</feature>
<evidence type="ECO:0000259" key="7">
    <source>
        <dbReference type="Pfam" id="PF01625"/>
    </source>
</evidence>
<organism evidence="8 9">
    <name type="scientific">Sandaracinus amylolyticus</name>
    <dbReference type="NCBI Taxonomy" id="927083"/>
    <lineage>
        <taxon>Bacteria</taxon>
        <taxon>Pseudomonadati</taxon>
        <taxon>Myxococcota</taxon>
        <taxon>Polyangia</taxon>
        <taxon>Polyangiales</taxon>
        <taxon>Sandaracinaceae</taxon>
        <taxon>Sandaracinus</taxon>
    </lineage>
</organism>
<evidence type="ECO:0000256" key="6">
    <source>
        <dbReference type="SAM" id="SignalP"/>
    </source>
</evidence>
<dbReference type="GO" id="GO:0033744">
    <property type="term" value="F:L-methionine:thioredoxin-disulfide S-oxidoreductase activity"/>
    <property type="evidence" value="ECO:0007669"/>
    <property type="project" value="RHEA"/>
</dbReference>
<dbReference type="GO" id="GO:0008113">
    <property type="term" value="F:peptide-methionine (S)-S-oxide reductase activity"/>
    <property type="evidence" value="ECO:0007669"/>
    <property type="project" value="UniProtKB-UniRule"/>
</dbReference>
<dbReference type="Proteomes" id="UP000034883">
    <property type="component" value="Chromosome"/>
</dbReference>
<feature type="region of interest" description="Disordered" evidence="5">
    <location>
        <begin position="17"/>
        <end position="42"/>
    </location>
</feature>
<proteinExistence type="inferred from homology"/>
<dbReference type="InterPro" id="IPR036509">
    <property type="entry name" value="Met_Sox_Rdtase_MsrA_sf"/>
</dbReference>
<evidence type="ECO:0000256" key="2">
    <source>
        <dbReference type="ARBA" id="ARBA00047806"/>
    </source>
</evidence>
<evidence type="ECO:0000256" key="4">
    <source>
        <dbReference type="HAMAP-Rule" id="MF_01401"/>
    </source>
</evidence>
<dbReference type="EC" id="1.8.4.11" evidence="4"/>
<dbReference type="SUPFAM" id="SSF55068">
    <property type="entry name" value="Peptide methionine sulfoxide reductase"/>
    <property type="match status" value="1"/>
</dbReference>
<dbReference type="STRING" id="927083.DB32_006397"/>
<evidence type="ECO:0000256" key="5">
    <source>
        <dbReference type="SAM" id="MobiDB-lite"/>
    </source>
</evidence>
<protein>
    <recommendedName>
        <fullName evidence="4">Peptide methionine sulfoxide reductase MsrA</fullName>
        <shortName evidence="4">Protein-methionine-S-oxide reductase</shortName>
        <ecNumber evidence="4">1.8.4.11</ecNumber>
    </recommendedName>
    <alternativeName>
        <fullName evidence="4">Peptide-methionine (S)-S-oxide reductase</fullName>
        <shortName evidence="4">Peptide Met(O) reductase</shortName>
    </alternativeName>
</protein>
<feature type="signal peptide" evidence="6">
    <location>
        <begin position="1"/>
        <end position="19"/>
    </location>
</feature>
<comment type="similarity">
    <text evidence="4">Belongs to the MsrA Met sulfoxide reductase family.</text>
</comment>
<dbReference type="NCBIfam" id="TIGR00401">
    <property type="entry name" value="msrA"/>
    <property type="match status" value="1"/>
</dbReference>
<evidence type="ECO:0000313" key="9">
    <source>
        <dbReference type="Proteomes" id="UP000034883"/>
    </source>
</evidence>
<keyword evidence="1 4" id="KW-0560">Oxidoreductase</keyword>
<dbReference type="PANTHER" id="PTHR43774">
    <property type="entry name" value="PEPTIDE METHIONINE SULFOXIDE REDUCTASE"/>
    <property type="match status" value="1"/>
</dbReference>
<comment type="catalytic activity">
    <reaction evidence="2 4">
        <text>L-methionyl-[protein] + [thioredoxin]-disulfide + H2O = L-methionyl-(S)-S-oxide-[protein] + [thioredoxin]-dithiol</text>
        <dbReference type="Rhea" id="RHEA:14217"/>
        <dbReference type="Rhea" id="RHEA-COMP:10698"/>
        <dbReference type="Rhea" id="RHEA-COMP:10700"/>
        <dbReference type="Rhea" id="RHEA-COMP:12313"/>
        <dbReference type="Rhea" id="RHEA-COMP:12315"/>
        <dbReference type="ChEBI" id="CHEBI:15377"/>
        <dbReference type="ChEBI" id="CHEBI:16044"/>
        <dbReference type="ChEBI" id="CHEBI:29950"/>
        <dbReference type="ChEBI" id="CHEBI:44120"/>
        <dbReference type="ChEBI" id="CHEBI:50058"/>
        <dbReference type="EC" id="1.8.4.11"/>
    </reaction>
</comment>
<name>A0A0F6W7B5_9BACT</name>
<dbReference type="HAMAP" id="MF_01401">
    <property type="entry name" value="MsrA"/>
    <property type="match status" value="1"/>
</dbReference>
<dbReference type="AlphaFoldDB" id="A0A0F6W7B5"/>
<comment type="function">
    <text evidence="4">Has an important function as a repair enzyme for proteins that have been inactivated by oxidation. Catalyzes the reversible oxidation-reduction of methionine sulfoxide in proteins to methionine.</text>
</comment>
<evidence type="ECO:0000256" key="1">
    <source>
        <dbReference type="ARBA" id="ARBA00023002"/>
    </source>
</evidence>
<dbReference type="InterPro" id="IPR002569">
    <property type="entry name" value="Met_Sox_Rdtase_MsrA_dom"/>
</dbReference>
<keyword evidence="6" id="KW-0732">Signal</keyword>
<sequence length="217" mass="23818">MTRLALVFALVFASCSSPATSTPSASASSRAPQTQAAPPPGEGQAVAIFAGGCFWCMERPFEDLPGVISVLSGYTGGELEGPSYEEVSAGRTGHAEAVRVLYDPSRATYEQLLEVFWHNVDPTQADAQFCDHGTQYRSGIFPIDAEQRRLAEASKARVEQTIPGRIVTEITDAGPFWIAEDYHQDFYRTHPVRYTEYRLGCGRDARLRQIWGDVAGH</sequence>
<feature type="compositionally biased region" description="Low complexity" evidence="5">
    <location>
        <begin position="17"/>
        <end position="36"/>
    </location>
</feature>
<dbReference type="Pfam" id="PF01625">
    <property type="entry name" value="PMSR"/>
    <property type="match status" value="1"/>
</dbReference>
<evidence type="ECO:0000256" key="3">
    <source>
        <dbReference type="ARBA" id="ARBA00048782"/>
    </source>
</evidence>
<comment type="catalytic activity">
    <reaction evidence="3 4">
        <text>[thioredoxin]-disulfide + L-methionine + H2O = L-methionine (S)-S-oxide + [thioredoxin]-dithiol</text>
        <dbReference type="Rhea" id="RHEA:19993"/>
        <dbReference type="Rhea" id="RHEA-COMP:10698"/>
        <dbReference type="Rhea" id="RHEA-COMP:10700"/>
        <dbReference type="ChEBI" id="CHEBI:15377"/>
        <dbReference type="ChEBI" id="CHEBI:29950"/>
        <dbReference type="ChEBI" id="CHEBI:50058"/>
        <dbReference type="ChEBI" id="CHEBI:57844"/>
        <dbReference type="ChEBI" id="CHEBI:58772"/>
        <dbReference type="EC" id="1.8.4.11"/>
    </reaction>
</comment>
<dbReference type="PANTHER" id="PTHR43774:SF1">
    <property type="entry name" value="PEPTIDE METHIONINE SULFOXIDE REDUCTASE MSRA 2"/>
    <property type="match status" value="1"/>
</dbReference>
<dbReference type="PROSITE" id="PS51257">
    <property type="entry name" value="PROKAR_LIPOPROTEIN"/>
    <property type="match status" value="1"/>
</dbReference>
<feature type="active site" evidence="4">
    <location>
        <position position="53"/>
    </location>
</feature>
<dbReference type="EMBL" id="CP011125">
    <property type="protein sequence ID" value="AKF09248.1"/>
    <property type="molecule type" value="Genomic_DNA"/>
</dbReference>
<dbReference type="RefSeq" id="WP_053236313.1">
    <property type="nucleotide sequence ID" value="NZ_CP011125.1"/>
</dbReference>
<dbReference type="KEGG" id="samy:DB32_006397"/>
<evidence type="ECO:0000313" key="8">
    <source>
        <dbReference type="EMBL" id="AKF09248.1"/>
    </source>
</evidence>
<keyword evidence="9" id="KW-1185">Reference proteome</keyword>